<dbReference type="GO" id="GO:0016758">
    <property type="term" value="F:hexosyltransferase activity"/>
    <property type="evidence" value="ECO:0007669"/>
    <property type="project" value="TreeGrafter"/>
</dbReference>
<gene>
    <name evidence="8" type="ORF">SAMN02949497_0063</name>
</gene>
<evidence type="ECO:0000256" key="4">
    <source>
        <dbReference type="ARBA" id="ARBA00022989"/>
    </source>
</evidence>
<evidence type="ECO:0000313" key="8">
    <source>
        <dbReference type="EMBL" id="SMF97797.1"/>
    </source>
</evidence>
<evidence type="ECO:0000259" key="7">
    <source>
        <dbReference type="Pfam" id="PF10091"/>
    </source>
</evidence>
<feature type="compositionally biased region" description="Basic and acidic residues" evidence="5">
    <location>
        <begin position="23"/>
        <end position="34"/>
    </location>
</feature>
<evidence type="ECO:0000256" key="2">
    <source>
        <dbReference type="ARBA" id="ARBA00022676"/>
    </source>
</evidence>
<comment type="subcellular location">
    <subcellularLocation>
        <location evidence="1">Membrane</location>
        <topology evidence="1">Multi-pass membrane protein</topology>
    </subcellularLocation>
</comment>
<dbReference type="PANTHER" id="PTHR43867:SF2">
    <property type="entry name" value="CELLULOSE SYNTHASE CATALYTIC SUBUNIT A [UDP-FORMING]"/>
    <property type="match status" value="1"/>
</dbReference>
<dbReference type="STRING" id="1760988.SAMN02949497_0063"/>
<keyword evidence="6" id="KW-0812">Transmembrane</keyword>
<dbReference type="GO" id="GO:0005886">
    <property type="term" value="C:plasma membrane"/>
    <property type="evidence" value="ECO:0007669"/>
    <property type="project" value="TreeGrafter"/>
</dbReference>
<accession>A0A1Y6D539</accession>
<dbReference type="OrthoDB" id="9769991at2"/>
<keyword evidence="9" id="KW-1185">Reference proteome</keyword>
<proteinExistence type="predicted"/>
<keyword evidence="3" id="KW-0808">Transferase</keyword>
<protein>
    <submittedName>
        <fullName evidence="8">Glucoamylase</fullName>
    </submittedName>
</protein>
<keyword evidence="6" id="KW-0472">Membrane</keyword>
<evidence type="ECO:0000256" key="6">
    <source>
        <dbReference type="SAM" id="Phobius"/>
    </source>
</evidence>
<dbReference type="InterPro" id="IPR019282">
    <property type="entry name" value="Glycoamylase-like_cons_dom"/>
</dbReference>
<feature type="region of interest" description="Disordered" evidence="5">
    <location>
        <begin position="1"/>
        <end position="40"/>
    </location>
</feature>
<evidence type="ECO:0000256" key="5">
    <source>
        <dbReference type="SAM" id="MobiDB-lite"/>
    </source>
</evidence>
<dbReference type="Proteomes" id="UP000192923">
    <property type="component" value="Unassembled WGS sequence"/>
</dbReference>
<dbReference type="Pfam" id="PF10091">
    <property type="entry name" value="Glycoamylase"/>
    <property type="match status" value="1"/>
</dbReference>
<feature type="domain" description="Glycoamylase-like" evidence="7">
    <location>
        <begin position="1272"/>
        <end position="1484"/>
    </location>
</feature>
<dbReference type="Gene3D" id="1.50.10.140">
    <property type="match status" value="2"/>
</dbReference>
<dbReference type="EMBL" id="FXAM01000004">
    <property type="protein sequence ID" value="SMF97797.1"/>
    <property type="molecule type" value="Genomic_DNA"/>
</dbReference>
<reference evidence="8 9" key="1">
    <citation type="submission" date="2016-12" db="EMBL/GenBank/DDBJ databases">
        <authorList>
            <person name="Song W.-J."/>
            <person name="Kurnit D.M."/>
        </authorList>
    </citation>
    <scope>NUCLEOTIDE SEQUENCE [LARGE SCALE GENOMIC DNA]</scope>
    <source>
        <strain evidence="8 9">175</strain>
    </source>
</reference>
<organism evidence="8 9">
    <name type="scientific">Methylomagnum ishizawai</name>
    <dbReference type="NCBI Taxonomy" id="1760988"/>
    <lineage>
        <taxon>Bacteria</taxon>
        <taxon>Pseudomonadati</taxon>
        <taxon>Pseudomonadota</taxon>
        <taxon>Gammaproteobacteria</taxon>
        <taxon>Methylococcales</taxon>
        <taxon>Methylococcaceae</taxon>
        <taxon>Methylomagnum</taxon>
    </lineage>
</organism>
<evidence type="ECO:0000256" key="1">
    <source>
        <dbReference type="ARBA" id="ARBA00004141"/>
    </source>
</evidence>
<dbReference type="PANTHER" id="PTHR43867">
    <property type="entry name" value="CELLULOSE SYNTHASE CATALYTIC SUBUNIT A [UDP-FORMING]"/>
    <property type="match status" value="1"/>
</dbReference>
<evidence type="ECO:0000256" key="3">
    <source>
        <dbReference type="ARBA" id="ARBA00022679"/>
    </source>
</evidence>
<dbReference type="RefSeq" id="WP_085216813.1">
    <property type="nucleotide sequence ID" value="NZ_FXAM01000004.1"/>
</dbReference>
<keyword evidence="2" id="KW-0328">Glycosyltransferase</keyword>
<evidence type="ECO:0000313" key="9">
    <source>
        <dbReference type="Proteomes" id="UP000192923"/>
    </source>
</evidence>
<feature type="transmembrane region" description="Helical" evidence="6">
    <location>
        <begin position="378"/>
        <end position="397"/>
    </location>
</feature>
<sequence length="1527" mass="167616">MGRLNRFTAWVPTQRTHPSVARAPERRRAPRLDDPGGGPGPIRFEVFGPARLRQLATGLARAQKTGPAAPRRELLPRVRENARLLRTAYRAVVAAVGEGRAITQAAEWLLDNIHTIEAQIGGIESDLPDGYYRGLPRLAAGPLAGYPRVYGLAWAWIAHTDSRFSAQSLAGFVRAYQTVEPLRLGELWAVPITLRVVLVENLRRLAVRVLRGLKADPAPSARWQRAAENADNLTARHIITSMKAIAAFEWPRFVEDVSVVDECLRAHAGYAEMDFATRDRYRHAIENLARNSPHTELEIACRVGERVERAADPRAQEPGYYLIGPGRYGFEREVGFRPSPKQRFLRAYVAQAWPIYLGSATVLALAALVPFWSAAHAAALAGVFALFPAMDIAMGLLNRFILLGLPPAHLPRLEFERGVPEDRATCVAVPTLFLNTQGVREQIAQLEIHYLANPGGAVYFALLSDWADADRETLPEDGPLLRLALDGVAALNAKYGARRFFVFHRRRLWNPAEGRWMGWERKRGKLHEFNRLLRGAADTSFLDPDGAPPGVRYVLTLDADTQLPMGVVAALVGVAAHPLNRPVFDPVARRVVEGYAIFQPRVTPALPGRRERSLFHRVFAGASGLDAYSSSASELYQDLFGSGTYSGKGLYEIDSFEAALAGRVPDNTLLSHDLFESVFARCALVGDISLFEEYPSHVGVAALREHRWARGDWQLLPWICGSRRHGVPLAGRWKMLDNLRRSLSAPGAFATLVAAWAVPGMPVAWALGLVLAALGLPALLAVVDGFGPPPPDVPLVIHLRAKAGAVWLETARGFFGLVLLAQRAGLMLDAVGRSLWRLYVSRRHLLRWVTALEAKMAAGRGPKECLLPMALSSATVGGIAALVWWSDPARLGLAAPFLLLWWLAPLVAHGLGRPPRPDRAELPDPQAIARLRRVARRTWRFFTTFVTAAGNHLPPDNFQEIPEPVVAQRGSPTNFGLYLLSVAAARDFGWLGLADALDRLEASLDTLDRLPRLNGHFYNWYDTRALDVLEPRFVSTVDSGNLAGHLLTLAALCREWAARPLDLPTALKGLADTRHLLDSALDLVPASAPLAELRRKCAEFGALLERPPTVAEDWHRLWGQLPARAEGLLESAQALADGQGGVEAREVLAWAEALREDVRSHLRDIDGFLPWLGWAGHPDAGPLEHLALATPLGELAPAYALALAGLRGPWAVAALLRRAGERAAELARRLERLAVRLEALFQGMDFRCLYDGERNLFSLGYQVAAGRLDPSYYDLLASEARLASFIAIAKHEVPAAHWLRLGRRMVHTRRGGVLLSWSGSMFEYLMPALVGYAPRYSLLDRTCRRAVARQIDHGRQLGIPWGVSESACNGRDAQGTYQYSAFGVPDLGMKRGLGRDWVVAPYATALAAMYYPKAAALNYDRLADLGAEGRYGFYEALDFTPSRLGAGQRFAPVRCYMAHHQGMTLVALANAVHDGTMRHRFHSVPRVRAAALLLAERCPDGAETRNPLPAEAVVSAQAVIRVGGGSG</sequence>
<dbReference type="InterPro" id="IPR050321">
    <property type="entry name" value="Glycosyltr_2/OpgH_subfam"/>
</dbReference>
<keyword evidence="4 6" id="KW-1133">Transmembrane helix</keyword>
<feature type="transmembrane region" description="Helical" evidence="6">
    <location>
        <begin position="347"/>
        <end position="372"/>
    </location>
</feature>
<name>A0A1Y6D539_9GAMM</name>